<accession>A0A219B3Q1</accession>
<feature type="chain" id="PRO_5011110583" description="Periplasmic heavy metal sensor" evidence="2">
    <location>
        <begin position="23"/>
        <end position="169"/>
    </location>
</feature>
<feature type="signal peptide" evidence="2">
    <location>
        <begin position="1"/>
        <end position="22"/>
    </location>
</feature>
<evidence type="ECO:0000313" key="4">
    <source>
        <dbReference type="Proteomes" id="UP000198462"/>
    </source>
</evidence>
<dbReference type="AlphaFoldDB" id="A0A219B3Q1"/>
<evidence type="ECO:0000256" key="1">
    <source>
        <dbReference type="SAM" id="Coils"/>
    </source>
</evidence>
<keyword evidence="1" id="KW-0175">Coiled coil</keyword>
<comment type="caution">
    <text evidence="3">The sequence shown here is derived from an EMBL/GenBank/DDBJ whole genome shotgun (WGS) entry which is preliminary data.</text>
</comment>
<dbReference type="EMBL" id="NFZT01000001">
    <property type="protein sequence ID" value="OWV32814.1"/>
    <property type="molecule type" value="Genomic_DNA"/>
</dbReference>
<keyword evidence="2" id="KW-0732">Signal</keyword>
<evidence type="ECO:0008006" key="5">
    <source>
        <dbReference type="Google" id="ProtNLM"/>
    </source>
</evidence>
<organism evidence="3 4">
    <name type="scientific">Pacificimonas flava</name>
    <dbReference type="NCBI Taxonomy" id="1234595"/>
    <lineage>
        <taxon>Bacteria</taxon>
        <taxon>Pseudomonadati</taxon>
        <taxon>Pseudomonadota</taxon>
        <taxon>Alphaproteobacteria</taxon>
        <taxon>Sphingomonadales</taxon>
        <taxon>Sphingosinicellaceae</taxon>
        <taxon>Pacificimonas</taxon>
    </lineage>
</organism>
<name>A0A219B3Q1_9SPHN</name>
<protein>
    <recommendedName>
        <fullName evidence="5">Periplasmic heavy metal sensor</fullName>
    </recommendedName>
</protein>
<gene>
    <name evidence="3" type="ORF">B5C34_04670</name>
</gene>
<dbReference type="Proteomes" id="UP000198462">
    <property type="component" value="Unassembled WGS sequence"/>
</dbReference>
<evidence type="ECO:0000256" key="2">
    <source>
        <dbReference type="SAM" id="SignalP"/>
    </source>
</evidence>
<reference evidence="4" key="1">
    <citation type="submission" date="2017-05" db="EMBL/GenBank/DDBJ databases">
        <authorList>
            <person name="Lin X."/>
        </authorList>
    </citation>
    <scope>NUCLEOTIDE SEQUENCE [LARGE SCALE GENOMIC DNA]</scope>
    <source>
        <strain evidence="4">JLT2012</strain>
    </source>
</reference>
<proteinExistence type="predicted"/>
<keyword evidence="4" id="KW-1185">Reference proteome</keyword>
<dbReference type="OrthoDB" id="9909169at2"/>
<feature type="coiled-coil region" evidence="1">
    <location>
        <begin position="113"/>
        <end position="140"/>
    </location>
</feature>
<dbReference type="RefSeq" id="WP_088711606.1">
    <property type="nucleotide sequence ID" value="NZ_NFZT01000001.1"/>
</dbReference>
<sequence>MILSRTMTGAAVALCIAAPAAAQQQPFGGLSPEGRARLAGAMSAEPSPGYSAKVAQARSRVLDLLGADDLDIDEIAEAQQQERELVMKEHARAHARMRDAYEDLSASDRKAFAQALKLREQRLRAQMAQAKDRMEAIDRLMRYQAQRVAEIQQQQRARARAARQVSEQQ</sequence>
<evidence type="ECO:0000313" key="3">
    <source>
        <dbReference type="EMBL" id="OWV32814.1"/>
    </source>
</evidence>